<dbReference type="AlphaFoldDB" id="A0A846QEX6"/>
<organism evidence="2 3">
    <name type="scientific">Desulfobaculum xiamenense</name>
    <dbReference type="NCBI Taxonomy" id="995050"/>
    <lineage>
        <taxon>Bacteria</taxon>
        <taxon>Pseudomonadati</taxon>
        <taxon>Thermodesulfobacteriota</taxon>
        <taxon>Desulfovibrionia</taxon>
        <taxon>Desulfovibrionales</taxon>
        <taxon>Desulfovibrionaceae</taxon>
        <taxon>Desulfobaculum</taxon>
    </lineage>
</organism>
<reference evidence="2 3" key="1">
    <citation type="submission" date="2020-03" db="EMBL/GenBank/DDBJ databases">
        <title>Genomic Encyclopedia of Type Strains, Phase IV (KMG-IV): sequencing the most valuable type-strain genomes for metagenomic binning, comparative biology and taxonomic classification.</title>
        <authorList>
            <person name="Goeker M."/>
        </authorList>
    </citation>
    <scope>NUCLEOTIDE SEQUENCE [LARGE SCALE GENOMIC DNA]</scope>
    <source>
        <strain evidence="2 3">DSM 24233</strain>
    </source>
</reference>
<keyword evidence="3" id="KW-1185">Reference proteome</keyword>
<gene>
    <name evidence="2" type="ORF">GGQ74_000956</name>
</gene>
<proteinExistence type="predicted"/>
<dbReference type="PANTHER" id="PTHR12526">
    <property type="entry name" value="GLYCOSYLTRANSFERASE"/>
    <property type="match status" value="1"/>
</dbReference>
<dbReference type="Pfam" id="PF13439">
    <property type="entry name" value="Glyco_transf_4"/>
    <property type="match status" value="1"/>
</dbReference>
<sequence length="369" mass="39965">MQHRMTILHLDLGRELRGGQRQVLYLCRHLAASREYRPVIAAPGDSPLMACAREEGIETVPLPSRFEWHPATILFLRTLILRERIDCLHTHCARSASLGAVLKRLCGGRPLLVHSRRVSYPLGRGWSRRKYAMGDAVVGVSAEIAATLRECGLDADKVSVIHSGIDPARYVMHRPPLAGLSLRIGMVGALSAQKGHAVLIDALSILTRDGSLPAWDAEIVGDGALRAELEAKVRQEGLAERVLFSGYRESREVLPGFDILAVPSIDGEGSSGVIKEGWASCVPVVTSDLPSNLELVQPGYSGLSFANGDGAELARVLTDMLHDIAAGGTRLCNALVEGGRARLEYFTDMAMARAYMALYAYLRGTAQGH</sequence>
<evidence type="ECO:0000259" key="1">
    <source>
        <dbReference type="Pfam" id="PF13439"/>
    </source>
</evidence>
<dbReference type="Pfam" id="PF13692">
    <property type="entry name" value="Glyco_trans_1_4"/>
    <property type="match status" value="1"/>
</dbReference>
<dbReference type="RefSeq" id="WP_245168122.1">
    <property type="nucleotide sequence ID" value="NZ_JAATJA010000001.1"/>
</dbReference>
<dbReference type="SUPFAM" id="SSF53756">
    <property type="entry name" value="UDP-Glycosyltransferase/glycogen phosphorylase"/>
    <property type="match status" value="1"/>
</dbReference>
<dbReference type="InterPro" id="IPR028098">
    <property type="entry name" value="Glyco_trans_4-like_N"/>
</dbReference>
<accession>A0A846QEX6</accession>
<protein>
    <submittedName>
        <fullName evidence="2">Glycosyltransferase involved in cell wall biosynthesis</fullName>
    </submittedName>
</protein>
<keyword evidence="2" id="KW-0808">Transferase</keyword>
<dbReference type="GO" id="GO:0016757">
    <property type="term" value="F:glycosyltransferase activity"/>
    <property type="evidence" value="ECO:0007669"/>
    <property type="project" value="UniProtKB-ARBA"/>
</dbReference>
<evidence type="ECO:0000313" key="2">
    <source>
        <dbReference type="EMBL" id="NJB67316.1"/>
    </source>
</evidence>
<evidence type="ECO:0000313" key="3">
    <source>
        <dbReference type="Proteomes" id="UP000580856"/>
    </source>
</evidence>
<dbReference type="EMBL" id="JAATJA010000001">
    <property type="protein sequence ID" value="NJB67316.1"/>
    <property type="molecule type" value="Genomic_DNA"/>
</dbReference>
<dbReference type="Proteomes" id="UP000580856">
    <property type="component" value="Unassembled WGS sequence"/>
</dbReference>
<comment type="caution">
    <text evidence="2">The sequence shown here is derived from an EMBL/GenBank/DDBJ whole genome shotgun (WGS) entry which is preliminary data.</text>
</comment>
<feature type="domain" description="Glycosyltransferase subfamily 4-like N-terminal" evidence="1">
    <location>
        <begin position="18"/>
        <end position="169"/>
    </location>
</feature>
<name>A0A846QEX6_9BACT</name>
<dbReference type="Gene3D" id="3.40.50.2000">
    <property type="entry name" value="Glycogen Phosphorylase B"/>
    <property type="match status" value="2"/>
</dbReference>